<name>A0A940WPF2_9BACI</name>
<accession>A0A940WPF2</accession>
<protein>
    <submittedName>
        <fullName evidence="1">Uncharacterized protein</fullName>
    </submittedName>
</protein>
<reference evidence="1" key="1">
    <citation type="submission" date="2021-03" db="EMBL/GenBank/DDBJ databases">
        <title>Bacillus suaedae sp. nov., isolated from Suaeda aralocaspica.</title>
        <authorList>
            <person name="Lei R.F.R."/>
        </authorList>
    </citation>
    <scope>NUCLEOTIDE SEQUENCE</scope>
    <source>
        <strain evidence="1">YZJH907-2</strain>
    </source>
</reference>
<sequence length="156" mass="18426">MKIILAVDVYEDMVGQPFEIGDYLGCCLTIFVQQKGDKIEICHSTFHDALILDLYSNLIELRKYKESTSNPIETFENALEYTLRKTDRFLTIKEYSHYDKQTRTVFQGEFDDFFQAYFRAYTLYFKDLLQKDSNAALHESVQLMENQLQAYCRGDF</sequence>
<keyword evidence="2" id="KW-1185">Reference proteome</keyword>
<evidence type="ECO:0000313" key="2">
    <source>
        <dbReference type="Proteomes" id="UP000678228"/>
    </source>
</evidence>
<organism evidence="1 2">
    <name type="scientific">Halalkalibacter suaedae</name>
    <dbReference type="NCBI Taxonomy" id="2822140"/>
    <lineage>
        <taxon>Bacteria</taxon>
        <taxon>Bacillati</taxon>
        <taxon>Bacillota</taxon>
        <taxon>Bacilli</taxon>
        <taxon>Bacillales</taxon>
        <taxon>Bacillaceae</taxon>
        <taxon>Halalkalibacter</taxon>
    </lineage>
</organism>
<dbReference type="RefSeq" id="WP_210595831.1">
    <property type="nucleotide sequence ID" value="NZ_JAGKSQ010000001.1"/>
</dbReference>
<dbReference type="AlphaFoldDB" id="A0A940WPF2"/>
<comment type="caution">
    <text evidence="1">The sequence shown here is derived from an EMBL/GenBank/DDBJ whole genome shotgun (WGS) entry which is preliminary data.</text>
</comment>
<evidence type="ECO:0000313" key="1">
    <source>
        <dbReference type="EMBL" id="MBP3950224.1"/>
    </source>
</evidence>
<dbReference type="Proteomes" id="UP000678228">
    <property type="component" value="Unassembled WGS sequence"/>
</dbReference>
<dbReference type="EMBL" id="JAGKSQ010000001">
    <property type="protein sequence ID" value="MBP3950224.1"/>
    <property type="molecule type" value="Genomic_DNA"/>
</dbReference>
<proteinExistence type="predicted"/>
<gene>
    <name evidence="1" type="ORF">J7W16_03695</name>
</gene>